<name>A0A4Y2MC04_ARAVE</name>
<accession>A0A4Y2MC04</accession>
<evidence type="ECO:0000313" key="1">
    <source>
        <dbReference type="EMBL" id="GBN23236.1"/>
    </source>
</evidence>
<evidence type="ECO:0000313" key="2">
    <source>
        <dbReference type="Proteomes" id="UP000499080"/>
    </source>
</evidence>
<dbReference type="EMBL" id="BGPR01006969">
    <property type="protein sequence ID" value="GBN23236.1"/>
    <property type="molecule type" value="Genomic_DNA"/>
</dbReference>
<dbReference type="OrthoDB" id="6472424at2759"/>
<sequence>MSLAYAEYPLDVRESLAVQIFIDAIGDEVTQLSMRFMDFTDLESAQALKDTGYKGRGQEFVRRAIAKTKVMVDYFRDRMALLEEVKQIVMISQAQLHSRKLKYLLKETACALGGFLL</sequence>
<comment type="caution">
    <text evidence="1">The sequence shown here is derived from an EMBL/GenBank/DDBJ whole genome shotgun (WGS) entry which is preliminary data.</text>
</comment>
<proteinExistence type="predicted"/>
<keyword evidence="2" id="KW-1185">Reference proteome</keyword>
<dbReference type="AlphaFoldDB" id="A0A4Y2MC04"/>
<protein>
    <submittedName>
        <fullName evidence="1">Uncharacterized protein</fullName>
    </submittedName>
</protein>
<reference evidence="1 2" key="1">
    <citation type="journal article" date="2019" name="Sci. Rep.">
        <title>Orb-weaving spider Araneus ventricosus genome elucidates the spidroin gene catalogue.</title>
        <authorList>
            <person name="Kono N."/>
            <person name="Nakamura H."/>
            <person name="Ohtoshi R."/>
            <person name="Moran D.A.P."/>
            <person name="Shinohara A."/>
            <person name="Yoshida Y."/>
            <person name="Fujiwara M."/>
            <person name="Mori M."/>
            <person name="Tomita M."/>
            <person name="Arakawa K."/>
        </authorList>
    </citation>
    <scope>NUCLEOTIDE SEQUENCE [LARGE SCALE GENOMIC DNA]</scope>
</reference>
<gene>
    <name evidence="1" type="ORF">AVEN_170581_1</name>
</gene>
<dbReference type="Proteomes" id="UP000499080">
    <property type="component" value="Unassembled WGS sequence"/>
</dbReference>
<organism evidence="1 2">
    <name type="scientific">Araneus ventricosus</name>
    <name type="common">Orbweaver spider</name>
    <name type="synonym">Epeira ventricosa</name>
    <dbReference type="NCBI Taxonomy" id="182803"/>
    <lineage>
        <taxon>Eukaryota</taxon>
        <taxon>Metazoa</taxon>
        <taxon>Ecdysozoa</taxon>
        <taxon>Arthropoda</taxon>
        <taxon>Chelicerata</taxon>
        <taxon>Arachnida</taxon>
        <taxon>Araneae</taxon>
        <taxon>Araneomorphae</taxon>
        <taxon>Entelegynae</taxon>
        <taxon>Araneoidea</taxon>
        <taxon>Araneidae</taxon>
        <taxon>Araneus</taxon>
    </lineage>
</organism>